<gene>
    <name evidence="1" type="ORF">BECKH772A_GA0070896_101352</name>
    <name evidence="2" type="ORF">BECKH772B_GA0070898_101332</name>
    <name evidence="3" type="ORF">BECKH772C_GA0070978_101332</name>
</gene>
<proteinExistence type="predicted"/>
<evidence type="ECO:0000313" key="1">
    <source>
        <dbReference type="EMBL" id="VFJ98237.1"/>
    </source>
</evidence>
<dbReference type="EMBL" id="CAADFI010000133">
    <property type="protein sequence ID" value="VFJ98384.1"/>
    <property type="molecule type" value="Genomic_DNA"/>
</dbReference>
<evidence type="ECO:0000313" key="3">
    <source>
        <dbReference type="EMBL" id="VFK03521.1"/>
    </source>
</evidence>
<dbReference type="EMBL" id="CAADFJ010000133">
    <property type="protein sequence ID" value="VFK03521.1"/>
    <property type="molecule type" value="Genomic_DNA"/>
</dbReference>
<sequence>MTAGGIVKWLAMMKRRLVLAKRLLHPKTGVLIVTIDEHEVHHLGMLLEQIFPQCPLQMATIVINRKGVSQGRLARVEEYALFLFMQDAYLKTHHDDLLFTERSKDEQPEAP</sequence>
<evidence type="ECO:0000313" key="2">
    <source>
        <dbReference type="EMBL" id="VFJ98384.1"/>
    </source>
</evidence>
<accession>A0A450V0M8</accession>
<dbReference type="SUPFAM" id="SSF53335">
    <property type="entry name" value="S-adenosyl-L-methionine-dependent methyltransferases"/>
    <property type="match status" value="1"/>
</dbReference>
<dbReference type="EMBL" id="CAADFG010000135">
    <property type="protein sequence ID" value="VFJ98237.1"/>
    <property type="molecule type" value="Genomic_DNA"/>
</dbReference>
<reference evidence="2" key="1">
    <citation type="submission" date="2019-02" db="EMBL/GenBank/DDBJ databases">
        <authorList>
            <person name="Gruber-Vodicka R. H."/>
            <person name="Seah K. B. B."/>
        </authorList>
    </citation>
    <scope>NUCLEOTIDE SEQUENCE</scope>
    <source>
        <strain evidence="3">BECK_SA2B12</strain>
        <strain evidence="1">BECK_SA2B15</strain>
        <strain evidence="2">BECK_SA2B20</strain>
    </source>
</reference>
<dbReference type="Gene3D" id="3.40.50.150">
    <property type="entry name" value="Vaccinia Virus protein VP39"/>
    <property type="match status" value="1"/>
</dbReference>
<organism evidence="2">
    <name type="scientific">Candidatus Kentrum eta</name>
    <dbReference type="NCBI Taxonomy" id="2126337"/>
    <lineage>
        <taxon>Bacteria</taxon>
        <taxon>Pseudomonadati</taxon>
        <taxon>Pseudomonadota</taxon>
        <taxon>Gammaproteobacteria</taxon>
        <taxon>Candidatus Kentrum</taxon>
    </lineage>
</organism>
<dbReference type="InterPro" id="IPR029063">
    <property type="entry name" value="SAM-dependent_MTases_sf"/>
</dbReference>
<dbReference type="AlphaFoldDB" id="A0A450V0M8"/>
<name>A0A450V0M8_9GAMM</name>
<protein>
    <submittedName>
        <fullName evidence="2">Uncharacterized protein</fullName>
    </submittedName>
</protein>